<reference evidence="3" key="1">
    <citation type="submission" date="2021-07" db="EMBL/GenBank/DDBJ databases">
        <authorList>
            <person name="Durling M."/>
        </authorList>
    </citation>
    <scope>NUCLEOTIDE SEQUENCE</scope>
</reference>
<evidence type="ECO:0000313" key="4">
    <source>
        <dbReference type="Proteomes" id="UP000701801"/>
    </source>
</evidence>
<feature type="coiled-coil region" evidence="1">
    <location>
        <begin position="134"/>
        <end position="168"/>
    </location>
</feature>
<comment type="caution">
    <text evidence="3">The sequence shown here is derived from an EMBL/GenBank/DDBJ whole genome shotgun (WGS) entry which is preliminary data.</text>
</comment>
<sequence>MYEERNNHILAILAWSYKATKTVIGHWNLLTNNRIHPTITPPSLKPPSELQINTKMASNPFQLPDRTGSGPNSEVALRNRNQVLESTLQAERETWGKREAELLAEIQALKLDHEHCAEDYDALKGYVEGLREGKKEDVVTITELKEKLAEANRRAEAGETAVEELAKLKVEKEGIEAMIKIVVHTRLRFLFQALSVVPEARPRIPPGAINQYIKNGNAAAHAGCGTADAQLFLDHHIPPSLLPGMTLIFKNIYRMTPTEFVALSEKEKVTIDCEVTIRVLQVQNNSISRPIAQRQQALDHIEIIRMKASKMSRADFEDDADVERRLGLVKELVAEIVDGDRLNSLSGGSPSAKDRPAPRRPSSKYYK</sequence>
<dbReference type="Proteomes" id="UP000701801">
    <property type="component" value="Unassembled WGS sequence"/>
</dbReference>
<evidence type="ECO:0000256" key="2">
    <source>
        <dbReference type="SAM" id="MobiDB-lite"/>
    </source>
</evidence>
<accession>A0A9N9LXP3</accession>
<evidence type="ECO:0000313" key="3">
    <source>
        <dbReference type="EMBL" id="CAG8981768.1"/>
    </source>
</evidence>
<keyword evidence="4" id="KW-1185">Reference proteome</keyword>
<name>A0A9N9LXP3_9HELO</name>
<protein>
    <submittedName>
        <fullName evidence="3">Uncharacterized protein</fullName>
    </submittedName>
</protein>
<feature type="region of interest" description="Disordered" evidence="2">
    <location>
        <begin position="341"/>
        <end position="367"/>
    </location>
</feature>
<dbReference type="AlphaFoldDB" id="A0A9N9LXP3"/>
<keyword evidence="1" id="KW-0175">Coiled coil</keyword>
<dbReference type="EMBL" id="CAJVRM010000518">
    <property type="protein sequence ID" value="CAG8981768.1"/>
    <property type="molecule type" value="Genomic_DNA"/>
</dbReference>
<proteinExistence type="predicted"/>
<evidence type="ECO:0000256" key="1">
    <source>
        <dbReference type="SAM" id="Coils"/>
    </source>
</evidence>
<organism evidence="3 4">
    <name type="scientific">Hymenoscyphus albidus</name>
    <dbReference type="NCBI Taxonomy" id="595503"/>
    <lineage>
        <taxon>Eukaryota</taxon>
        <taxon>Fungi</taxon>
        <taxon>Dikarya</taxon>
        <taxon>Ascomycota</taxon>
        <taxon>Pezizomycotina</taxon>
        <taxon>Leotiomycetes</taxon>
        <taxon>Helotiales</taxon>
        <taxon>Helotiaceae</taxon>
        <taxon>Hymenoscyphus</taxon>
    </lineage>
</organism>
<gene>
    <name evidence="3" type="ORF">HYALB_00004710</name>
</gene>
<dbReference type="OrthoDB" id="3558391at2759"/>